<accession>A0A2H3G2U5</accession>
<protein>
    <submittedName>
        <fullName evidence="1">Uncharacterized protein</fullName>
    </submittedName>
</protein>
<gene>
    <name evidence="1" type="ORF">AU210_016387</name>
</gene>
<dbReference type="AlphaFoldDB" id="A0A2H3G2U5"/>
<reference evidence="1 2" key="2">
    <citation type="journal article" date="2017" name="Sci. Rep.">
        <title>A mobile pathogenicity chromosome in Fusarium oxysporum for infection of multiple cucurbit species.</title>
        <authorList>
            <person name="van Dam P."/>
            <person name="Fokkens L."/>
            <person name="Ayukawa Y."/>
            <person name="van der Gragt M."/>
            <person name="Ter Horst A."/>
            <person name="Brankovics B."/>
            <person name="Houterman P.M."/>
            <person name="Arie T."/>
            <person name="Rep M."/>
        </authorList>
    </citation>
    <scope>NUCLEOTIDE SEQUENCE [LARGE SCALE GENOMIC DNA]</scope>
    <source>
        <strain evidence="1 2">Forc016</strain>
    </source>
</reference>
<comment type="caution">
    <text evidence="1">The sequence shown here is derived from an EMBL/GenBank/DDBJ whole genome shotgun (WGS) entry which is preliminary data.</text>
</comment>
<sequence>MEMSQPVPGYYHKQLTSWRILQLDKVQRYERPVVVLTGLPNSLKRAAKEAELLMAMAAGREPAAKQSRKRKIN</sequence>
<dbReference type="EMBL" id="MABQ02000013">
    <property type="protein sequence ID" value="PCD21424.1"/>
    <property type="molecule type" value="Genomic_DNA"/>
</dbReference>
<evidence type="ECO:0000313" key="1">
    <source>
        <dbReference type="EMBL" id="PCD21424.1"/>
    </source>
</evidence>
<dbReference type="Proteomes" id="UP000219602">
    <property type="component" value="Unassembled WGS sequence"/>
</dbReference>
<proteinExistence type="predicted"/>
<name>A0A2H3G2U5_FUSOX</name>
<organism evidence="1 2">
    <name type="scientific">Fusarium oxysporum f. sp. radicis-cucumerinum</name>
    <dbReference type="NCBI Taxonomy" id="327505"/>
    <lineage>
        <taxon>Eukaryota</taxon>
        <taxon>Fungi</taxon>
        <taxon>Dikarya</taxon>
        <taxon>Ascomycota</taxon>
        <taxon>Pezizomycotina</taxon>
        <taxon>Sordariomycetes</taxon>
        <taxon>Hypocreomycetidae</taxon>
        <taxon>Hypocreales</taxon>
        <taxon>Nectriaceae</taxon>
        <taxon>Fusarium</taxon>
        <taxon>Fusarium oxysporum species complex</taxon>
    </lineage>
</organism>
<evidence type="ECO:0000313" key="2">
    <source>
        <dbReference type="Proteomes" id="UP000219602"/>
    </source>
</evidence>
<reference evidence="1 2" key="1">
    <citation type="journal article" date="2016" name="Environ. Microbiol.">
        <title>Effector profiles distinguish formae speciales of Fusarium oxysporum.</title>
        <authorList>
            <person name="van Dam P."/>
            <person name="Fokkens L."/>
            <person name="Schmidt S.M."/>
            <person name="Linmans J.H."/>
            <person name="Kistler H.C."/>
            <person name="Ma L.J."/>
            <person name="Rep M."/>
        </authorList>
    </citation>
    <scope>NUCLEOTIDE SEQUENCE [LARGE SCALE GENOMIC DNA]</scope>
    <source>
        <strain evidence="1 2">Forc016</strain>
    </source>
</reference>